<name>A0ABT1MWI4_9GAMM</name>
<evidence type="ECO:0000256" key="1">
    <source>
        <dbReference type="SAM" id="MobiDB-lite"/>
    </source>
</evidence>
<sequence>MSSYGTDKITRSVCEKQYQAIEQKELEIFAKTSDAKSDVWREEEKNADSLNEANE</sequence>
<accession>A0ABT1MWI4</accession>
<feature type="region of interest" description="Disordered" evidence="1">
    <location>
        <begin position="33"/>
        <end position="55"/>
    </location>
</feature>
<feature type="compositionally biased region" description="Basic and acidic residues" evidence="1">
    <location>
        <begin position="33"/>
        <end position="47"/>
    </location>
</feature>
<evidence type="ECO:0000313" key="2">
    <source>
        <dbReference type="EMBL" id="MCQ1056857.1"/>
    </source>
</evidence>
<keyword evidence="3" id="KW-1185">Reference proteome</keyword>
<reference evidence="2 3" key="1">
    <citation type="submission" date="2022-07" db="EMBL/GenBank/DDBJ databases">
        <title>Photobacterium pectinilyticum sp. nov., a marine bacterium isolated from surface seawater of Qingdao offshore.</title>
        <authorList>
            <person name="Wang X."/>
        </authorList>
    </citation>
    <scope>NUCLEOTIDE SEQUENCE [LARGE SCALE GENOMIC DNA]</scope>
    <source>
        <strain evidence="2 3">ZSDE20</strain>
    </source>
</reference>
<dbReference type="EMBL" id="JANEYT010000003">
    <property type="protein sequence ID" value="MCQ1056857.1"/>
    <property type="molecule type" value="Genomic_DNA"/>
</dbReference>
<protein>
    <submittedName>
        <fullName evidence="2">Uncharacterized protein</fullName>
    </submittedName>
</protein>
<dbReference type="RefSeq" id="WP_255040452.1">
    <property type="nucleotide sequence ID" value="NZ_JANEYT010000003.1"/>
</dbReference>
<dbReference type="Proteomes" id="UP001524460">
    <property type="component" value="Unassembled WGS sequence"/>
</dbReference>
<proteinExistence type="predicted"/>
<gene>
    <name evidence="2" type="ORF">NHN17_02075</name>
</gene>
<organism evidence="2 3">
    <name type="scientific">Photobacterium pectinilyticum</name>
    <dbReference type="NCBI Taxonomy" id="2906793"/>
    <lineage>
        <taxon>Bacteria</taxon>
        <taxon>Pseudomonadati</taxon>
        <taxon>Pseudomonadota</taxon>
        <taxon>Gammaproteobacteria</taxon>
        <taxon>Vibrionales</taxon>
        <taxon>Vibrionaceae</taxon>
        <taxon>Photobacterium</taxon>
    </lineage>
</organism>
<comment type="caution">
    <text evidence="2">The sequence shown here is derived from an EMBL/GenBank/DDBJ whole genome shotgun (WGS) entry which is preliminary data.</text>
</comment>
<evidence type="ECO:0000313" key="3">
    <source>
        <dbReference type="Proteomes" id="UP001524460"/>
    </source>
</evidence>